<keyword evidence="5 8" id="KW-0812">Transmembrane</keyword>
<keyword evidence="6 8" id="KW-1133">Transmembrane helix</keyword>
<dbReference type="InterPro" id="IPR000522">
    <property type="entry name" value="ABC_transptr_permease_BtuC"/>
</dbReference>
<evidence type="ECO:0000256" key="2">
    <source>
        <dbReference type="ARBA" id="ARBA00007935"/>
    </source>
</evidence>
<evidence type="ECO:0000256" key="5">
    <source>
        <dbReference type="ARBA" id="ARBA00022692"/>
    </source>
</evidence>
<comment type="caution">
    <text evidence="9">The sequence shown here is derived from an EMBL/GenBank/DDBJ whole genome shotgun (WGS) entry which is preliminary data.</text>
</comment>
<dbReference type="Pfam" id="PF01032">
    <property type="entry name" value="FecCD"/>
    <property type="match status" value="1"/>
</dbReference>
<keyword evidence="7 8" id="KW-0472">Membrane</keyword>
<dbReference type="Gene3D" id="1.10.3470.10">
    <property type="entry name" value="ABC transporter involved in vitamin B12 uptake, BtuC"/>
    <property type="match status" value="1"/>
</dbReference>
<accession>A0ABU0BGL8</accession>
<dbReference type="InterPro" id="IPR037294">
    <property type="entry name" value="ABC_BtuC-like"/>
</dbReference>
<evidence type="ECO:0000256" key="6">
    <source>
        <dbReference type="ARBA" id="ARBA00022989"/>
    </source>
</evidence>
<feature type="transmembrane region" description="Helical" evidence="8">
    <location>
        <begin position="82"/>
        <end position="100"/>
    </location>
</feature>
<feature type="transmembrane region" description="Helical" evidence="8">
    <location>
        <begin position="49"/>
        <end position="70"/>
    </location>
</feature>
<protein>
    <submittedName>
        <fullName evidence="9">ABC-type Fe3+-siderophore transport system permease subunit</fullName>
    </submittedName>
</protein>
<evidence type="ECO:0000313" key="9">
    <source>
        <dbReference type="EMBL" id="MDQ0304982.1"/>
    </source>
</evidence>
<evidence type="ECO:0000256" key="4">
    <source>
        <dbReference type="ARBA" id="ARBA00022475"/>
    </source>
</evidence>
<keyword evidence="4" id="KW-1003">Cell membrane</keyword>
<dbReference type="PANTHER" id="PTHR30472">
    <property type="entry name" value="FERRIC ENTEROBACTIN TRANSPORT SYSTEM PERMEASE PROTEIN"/>
    <property type="match status" value="1"/>
</dbReference>
<evidence type="ECO:0000256" key="3">
    <source>
        <dbReference type="ARBA" id="ARBA00022448"/>
    </source>
</evidence>
<gene>
    <name evidence="9" type="ORF">J2S75_004032</name>
</gene>
<dbReference type="EMBL" id="JAUSUI010000010">
    <property type="protein sequence ID" value="MDQ0304982.1"/>
    <property type="molecule type" value="Genomic_DNA"/>
</dbReference>
<comment type="similarity">
    <text evidence="2">Belongs to the binding-protein-dependent transport system permease family. FecCD subfamily.</text>
</comment>
<keyword evidence="10" id="KW-1185">Reference proteome</keyword>
<dbReference type="Proteomes" id="UP001224682">
    <property type="component" value="Unassembled WGS sequence"/>
</dbReference>
<evidence type="ECO:0000256" key="8">
    <source>
        <dbReference type="SAM" id="Phobius"/>
    </source>
</evidence>
<keyword evidence="3" id="KW-0813">Transport</keyword>
<dbReference type="PANTHER" id="PTHR30472:SF25">
    <property type="entry name" value="ABC TRANSPORTER PERMEASE PROTEIN MJ0876-RELATED"/>
    <property type="match status" value="1"/>
</dbReference>
<evidence type="ECO:0000313" key="10">
    <source>
        <dbReference type="Proteomes" id="UP001224682"/>
    </source>
</evidence>
<name>A0ABU0BGL8_9HYPH</name>
<sequence length="134" mass="14110">MASRLYTRELGSCFSIANLSAETPARELLEALFAPDVLSIPELIIHYSLLPRMLVSIVCGATLSLAGVLFQQVLRNPLAEPTTLGVSAGASLALTIATLWTPSLLGWSRETVALGGAAAARASRPKNTNGHDQP</sequence>
<comment type="subcellular location">
    <subcellularLocation>
        <location evidence="1">Cell membrane</location>
        <topology evidence="1">Multi-pass membrane protein</topology>
    </subcellularLocation>
</comment>
<evidence type="ECO:0000256" key="7">
    <source>
        <dbReference type="ARBA" id="ARBA00023136"/>
    </source>
</evidence>
<organism evidence="9 10">
    <name type="scientific">Ancylobacter polymorphus</name>
    <dbReference type="NCBI Taxonomy" id="223390"/>
    <lineage>
        <taxon>Bacteria</taxon>
        <taxon>Pseudomonadati</taxon>
        <taxon>Pseudomonadota</taxon>
        <taxon>Alphaproteobacteria</taxon>
        <taxon>Hyphomicrobiales</taxon>
        <taxon>Xanthobacteraceae</taxon>
        <taxon>Ancylobacter</taxon>
    </lineage>
</organism>
<reference evidence="9 10" key="1">
    <citation type="submission" date="2023-07" db="EMBL/GenBank/DDBJ databases">
        <title>Genomic Encyclopedia of Type Strains, Phase IV (KMG-IV): sequencing the most valuable type-strain genomes for metagenomic binning, comparative biology and taxonomic classification.</title>
        <authorList>
            <person name="Goeker M."/>
        </authorList>
    </citation>
    <scope>NUCLEOTIDE SEQUENCE [LARGE SCALE GENOMIC DNA]</scope>
    <source>
        <strain evidence="9 10">DSM 2457</strain>
    </source>
</reference>
<evidence type="ECO:0000256" key="1">
    <source>
        <dbReference type="ARBA" id="ARBA00004651"/>
    </source>
</evidence>
<dbReference type="SUPFAM" id="SSF81345">
    <property type="entry name" value="ABC transporter involved in vitamin B12 uptake, BtuC"/>
    <property type="match status" value="1"/>
</dbReference>
<proteinExistence type="inferred from homology"/>
<dbReference type="RefSeq" id="WP_307022590.1">
    <property type="nucleotide sequence ID" value="NZ_JAUSUI010000010.1"/>
</dbReference>